<dbReference type="SUPFAM" id="SSF52096">
    <property type="entry name" value="ClpP/crotonase"/>
    <property type="match status" value="1"/>
</dbReference>
<dbReference type="InterPro" id="IPR005151">
    <property type="entry name" value="Tail-specific_protease"/>
</dbReference>
<dbReference type="GO" id="GO:0008236">
    <property type="term" value="F:serine-type peptidase activity"/>
    <property type="evidence" value="ECO:0007669"/>
    <property type="project" value="InterPro"/>
</dbReference>
<feature type="domain" description="Tail specific protease" evidence="2">
    <location>
        <begin position="90"/>
        <end position="309"/>
    </location>
</feature>
<name>A0A077L695_ENTFC</name>
<accession>A0A077L695</accession>
<evidence type="ECO:0000313" key="3">
    <source>
        <dbReference type="EMBL" id="BAP39815.1"/>
    </source>
</evidence>
<dbReference type="EMBL" id="AB908994">
    <property type="protein sequence ID" value="BAP39815.1"/>
    <property type="molecule type" value="Genomic_DNA"/>
</dbReference>
<dbReference type="Gene3D" id="3.90.226.10">
    <property type="entry name" value="2-enoyl-CoA Hydratase, Chain A, domain 1"/>
    <property type="match status" value="1"/>
</dbReference>
<dbReference type="SMART" id="SM00245">
    <property type="entry name" value="TSPc"/>
    <property type="match status" value="1"/>
</dbReference>
<dbReference type="Pfam" id="PF03572">
    <property type="entry name" value="Peptidase_S41"/>
    <property type="match status" value="1"/>
</dbReference>
<evidence type="ECO:0000256" key="1">
    <source>
        <dbReference type="SAM" id="Phobius"/>
    </source>
</evidence>
<dbReference type="InterPro" id="IPR029045">
    <property type="entry name" value="ClpP/crotonase-like_dom_sf"/>
</dbReference>
<keyword evidence="1" id="KW-0812">Transmembrane</keyword>
<reference evidence="3" key="1">
    <citation type="journal article" date="2014" name="Appl. Environ. Microbiol.">
        <title>Gene Cluster Responsible for Secretion of and Immunity to Multiple Bacteriocins, the NKR-5-3 Enterocins.</title>
        <authorList>
            <person name="Ishibashi N."/>
            <person name="Himeno K."/>
            <person name="Masuda Y."/>
            <person name="Perez R.H."/>
            <person name="Iwatani S."/>
            <person name="Zendo T."/>
            <person name="Wilaipun P."/>
            <person name="Leelawatcharamas V."/>
            <person name="Nakayama J."/>
            <person name="Sonomoto K."/>
        </authorList>
    </citation>
    <scope>NUCLEOTIDE SEQUENCE</scope>
    <source>
        <strain evidence="3">NKR-5-3</strain>
    </source>
</reference>
<evidence type="ECO:0000259" key="2">
    <source>
        <dbReference type="SMART" id="SM00245"/>
    </source>
</evidence>
<dbReference type="GO" id="GO:0006508">
    <property type="term" value="P:proteolysis"/>
    <property type="evidence" value="ECO:0007669"/>
    <property type="project" value="InterPro"/>
</dbReference>
<keyword evidence="1" id="KW-0472">Membrane</keyword>
<dbReference type="AlphaFoldDB" id="A0A077L695"/>
<keyword evidence="1" id="KW-1133">Transmembrane helix</keyword>
<proteinExistence type="predicted"/>
<feature type="transmembrane region" description="Helical" evidence="1">
    <location>
        <begin position="6"/>
        <end position="26"/>
    </location>
</feature>
<sequence>MRIKKYLSFISGIGIIIFCSLSLFWIRPKSIDSRGYEIFSTLSQYEIINDQPTWKTISKLTSYGKKINNVDDWNGLLYSINKHSSLVKITSDEEFQTFENSNFPTISKYKNLTIINIPSAYSPDDKNFLEYYASTLAKLINHASGNIVLNLSNNHGGAREPMILGTSSLIPDGVLFNEIDNHRNRYPVLLKNAQLLGGIPGTINTLSTSWLPSQQEKILNQKVAVITNDKTSSAAESLILALRNNPNVRVFGLPSAGYTSVNMNRFFSNHNSKELWWLIYTVGYYEVNFPINGQCIFNNQPIPPDYKVDFSLLKDSDQDLLSSQRTDNLLETINNWFVSDS</sequence>
<organism evidence="3">
    <name type="scientific">Enterococcus faecium</name>
    <name type="common">Streptococcus faecium</name>
    <dbReference type="NCBI Taxonomy" id="1352"/>
    <lineage>
        <taxon>Bacteria</taxon>
        <taxon>Bacillati</taxon>
        <taxon>Bacillota</taxon>
        <taxon>Bacilli</taxon>
        <taxon>Lactobacillales</taxon>
        <taxon>Enterococcaceae</taxon>
        <taxon>Enterococcus</taxon>
    </lineage>
</organism>
<protein>
    <recommendedName>
        <fullName evidence="2">Tail specific protease domain-containing protein</fullName>
    </recommendedName>
</protein>